<gene>
    <name evidence="5" type="ordered locus">DP1474</name>
</gene>
<dbReference type="EMBL" id="CR522870">
    <property type="protein sequence ID" value="CAG36203.1"/>
    <property type="molecule type" value="Genomic_DNA"/>
</dbReference>
<accession>Q6AN71</accession>
<evidence type="ECO:0000256" key="2">
    <source>
        <dbReference type="ARBA" id="ARBA00022723"/>
    </source>
</evidence>
<evidence type="ECO:0000256" key="3">
    <source>
        <dbReference type="ARBA" id="ARBA00023027"/>
    </source>
</evidence>
<dbReference type="SUPFAM" id="SSF56796">
    <property type="entry name" value="Dehydroquinate synthase-like"/>
    <property type="match status" value="1"/>
</dbReference>
<dbReference type="InterPro" id="IPR056179">
    <property type="entry name" value="DHQS_C"/>
</dbReference>
<dbReference type="STRING" id="177439.DP1474"/>
<dbReference type="PANTHER" id="PTHR43622:SF1">
    <property type="entry name" value="3-DEHYDROQUINATE SYNTHASE"/>
    <property type="match status" value="1"/>
</dbReference>
<proteinExistence type="predicted"/>
<keyword evidence="3" id="KW-0520">NAD</keyword>
<dbReference type="HOGENOM" id="CLU_001201_2_1_7"/>
<comment type="cofactor">
    <cofactor evidence="1">
        <name>Co(2+)</name>
        <dbReference type="ChEBI" id="CHEBI:48828"/>
    </cofactor>
</comment>
<dbReference type="KEGG" id="dps:DP1474"/>
<dbReference type="GO" id="GO:0046872">
    <property type="term" value="F:metal ion binding"/>
    <property type="evidence" value="ECO:0007669"/>
    <property type="project" value="UniProtKB-KW"/>
</dbReference>
<dbReference type="eggNOG" id="COG0337">
    <property type="taxonomic scope" value="Bacteria"/>
</dbReference>
<dbReference type="PANTHER" id="PTHR43622">
    <property type="entry name" value="3-DEHYDROQUINATE SYNTHASE"/>
    <property type="match status" value="1"/>
</dbReference>
<organism evidence="5 6">
    <name type="scientific">Desulfotalea psychrophila (strain LSv54 / DSM 12343)</name>
    <dbReference type="NCBI Taxonomy" id="177439"/>
    <lineage>
        <taxon>Bacteria</taxon>
        <taxon>Pseudomonadati</taxon>
        <taxon>Thermodesulfobacteriota</taxon>
        <taxon>Desulfobulbia</taxon>
        <taxon>Desulfobulbales</taxon>
        <taxon>Desulfocapsaceae</taxon>
        <taxon>Desulfotalea</taxon>
    </lineage>
</organism>
<dbReference type="Proteomes" id="UP000000602">
    <property type="component" value="Chromosome"/>
</dbReference>
<dbReference type="Pfam" id="PF24621">
    <property type="entry name" value="DHQS_C"/>
    <property type="match status" value="1"/>
</dbReference>
<evidence type="ECO:0000313" key="6">
    <source>
        <dbReference type="Proteomes" id="UP000000602"/>
    </source>
</evidence>
<evidence type="ECO:0000259" key="4">
    <source>
        <dbReference type="Pfam" id="PF24621"/>
    </source>
</evidence>
<name>Q6AN71_DESPS</name>
<evidence type="ECO:0000313" key="5">
    <source>
        <dbReference type="EMBL" id="CAG36203.1"/>
    </source>
</evidence>
<feature type="domain" description="3-dehydroquinate synthase C-terminal" evidence="4">
    <location>
        <begin position="1"/>
        <end position="107"/>
    </location>
</feature>
<keyword evidence="6" id="KW-1185">Reference proteome</keyword>
<dbReference type="InterPro" id="IPR050071">
    <property type="entry name" value="Dehydroquinate_synthase"/>
</dbReference>
<dbReference type="AlphaFoldDB" id="Q6AN71"/>
<sequence length="141" mass="15286">MILTCCSIKAEVVAEDEREGGLRKILNFGHTIGHAIEAESHFSLIHGLAVAIGMVAASRLAFAKGLLAAEEVREVEEIIAGYGLPTEIPLEYDNDNILSYLQVDKKNVAGRVVFVLPERIGATLISDGVTEQEILSVLRQD</sequence>
<dbReference type="Gene3D" id="1.20.1090.10">
    <property type="entry name" value="Dehydroquinate synthase-like - alpha domain"/>
    <property type="match status" value="1"/>
</dbReference>
<dbReference type="GO" id="GO:0003856">
    <property type="term" value="F:3-dehydroquinate synthase activity"/>
    <property type="evidence" value="ECO:0007669"/>
    <property type="project" value="TreeGrafter"/>
</dbReference>
<evidence type="ECO:0000256" key="1">
    <source>
        <dbReference type="ARBA" id="ARBA00001941"/>
    </source>
</evidence>
<protein>
    <submittedName>
        <fullName evidence="5">Probable 3-dehydroquinate synthase</fullName>
    </submittedName>
</protein>
<keyword evidence="2" id="KW-0479">Metal-binding</keyword>
<reference evidence="6" key="1">
    <citation type="journal article" date="2004" name="Environ. Microbiol.">
        <title>The genome of Desulfotalea psychrophila, a sulfate-reducing bacterium from permanently cold Arctic sediments.</title>
        <authorList>
            <person name="Rabus R."/>
            <person name="Ruepp A."/>
            <person name="Frickey T."/>
            <person name="Rattei T."/>
            <person name="Fartmann B."/>
            <person name="Stark M."/>
            <person name="Bauer M."/>
            <person name="Zibat A."/>
            <person name="Lombardot T."/>
            <person name="Becker I."/>
            <person name="Amann J."/>
            <person name="Gellner K."/>
            <person name="Teeling H."/>
            <person name="Leuschner W.D."/>
            <person name="Gloeckner F.-O."/>
            <person name="Lupas A.N."/>
            <person name="Amann R."/>
            <person name="Klenk H.-P."/>
        </authorList>
    </citation>
    <scope>NUCLEOTIDE SEQUENCE [LARGE SCALE GENOMIC DNA]</scope>
    <source>
        <strain evidence="6">DSM 12343 / LSv54</strain>
    </source>
</reference>